<evidence type="ECO:0000256" key="2">
    <source>
        <dbReference type="SAM" id="SignalP"/>
    </source>
</evidence>
<dbReference type="EMBL" id="JAVDWU010000002">
    <property type="protein sequence ID" value="MDR7149135.1"/>
    <property type="molecule type" value="Genomic_DNA"/>
</dbReference>
<name>A0ABU1WIM8_9BURK</name>
<dbReference type="InterPro" id="IPR005064">
    <property type="entry name" value="BUG"/>
</dbReference>
<accession>A0ABU1WIM8</accession>
<dbReference type="Gene3D" id="3.40.190.10">
    <property type="entry name" value="Periplasmic binding protein-like II"/>
    <property type="match status" value="1"/>
</dbReference>
<keyword evidence="3" id="KW-0675">Receptor</keyword>
<proteinExistence type="inferred from homology"/>
<dbReference type="PANTHER" id="PTHR42928">
    <property type="entry name" value="TRICARBOXYLATE-BINDING PROTEIN"/>
    <property type="match status" value="1"/>
</dbReference>
<dbReference type="Pfam" id="PF03401">
    <property type="entry name" value="TctC"/>
    <property type="match status" value="1"/>
</dbReference>
<keyword evidence="2" id="KW-0732">Signal</keyword>
<comment type="caution">
    <text evidence="3">The sequence shown here is derived from an EMBL/GenBank/DDBJ whole genome shotgun (WGS) entry which is preliminary data.</text>
</comment>
<organism evidence="3 4">
    <name type="scientific">Hydrogenophaga palleronii</name>
    <dbReference type="NCBI Taxonomy" id="65655"/>
    <lineage>
        <taxon>Bacteria</taxon>
        <taxon>Pseudomonadati</taxon>
        <taxon>Pseudomonadota</taxon>
        <taxon>Betaproteobacteria</taxon>
        <taxon>Burkholderiales</taxon>
        <taxon>Comamonadaceae</taxon>
        <taxon>Hydrogenophaga</taxon>
    </lineage>
</organism>
<dbReference type="RefSeq" id="WP_310312634.1">
    <property type="nucleotide sequence ID" value="NZ_JAVDWU010000002.1"/>
</dbReference>
<feature type="signal peptide" evidence="2">
    <location>
        <begin position="1"/>
        <end position="26"/>
    </location>
</feature>
<dbReference type="CDD" id="cd13578">
    <property type="entry name" value="PBP2_Bug27"/>
    <property type="match status" value="1"/>
</dbReference>
<sequence length="327" mass="34113">MNPISRRSLALVVSLCALAPHAMVQAQSTYPSRPIKLIVPFPPGGNVDVSARILAPEFQKVLGQPVIVDNKAGASGTLGLDAVAKSPPDGYTLGVASPINHLTAPSLYPKLPYDSIKDFTPVGLIASVPMVLVVGPSMSARSVQELLTAAKVKPGGMTMASAGNGSGNHIVGELFQDATGVRFAHIPYKGSAPANSDLMGGHVDLHFDQLSSVLPMINGGKLRPLAVTTITRSEQLADVPTLAESGVPNFDASTTLGLVLPGGASTELVGKLNQALITVLKNPAVKEAFARLGSEARESSPAEYATFIRSEIDRTARIVKEAKITRD</sequence>
<evidence type="ECO:0000256" key="1">
    <source>
        <dbReference type="ARBA" id="ARBA00006987"/>
    </source>
</evidence>
<comment type="similarity">
    <text evidence="1">Belongs to the UPF0065 (bug) family.</text>
</comment>
<dbReference type="Proteomes" id="UP001265700">
    <property type="component" value="Unassembled WGS sequence"/>
</dbReference>
<protein>
    <submittedName>
        <fullName evidence="3">Tripartite-type tricarboxylate transporter receptor subunit TctC</fullName>
    </submittedName>
</protein>
<reference evidence="3 4" key="1">
    <citation type="submission" date="2023-07" db="EMBL/GenBank/DDBJ databases">
        <title>Sorghum-associated microbial communities from plants grown in Nebraska, USA.</title>
        <authorList>
            <person name="Schachtman D."/>
        </authorList>
    </citation>
    <scope>NUCLEOTIDE SEQUENCE [LARGE SCALE GENOMIC DNA]</scope>
    <source>
        <strain evidence="3 4">4249</strain>
    </source>
</reference>
<dbReference type="Gene3D" id="3.40.190.150">
    <property type="entry name" value="Bordetella uptake gene, domain 1"/>
    <property type="match status" value="1"/>
</dbReference>
<gene>
    <name evidence="3" type="ORF">J2W49_001084</name>
</gene>
<feature type="chain" id="PRO_5046078580" evidence="2">
    <location>
        <begin position="27"/>
        <end position="327"/>
    </location>
</feature>
<dbReference type="SUPFAM" id="SSF53850">
    <property type="entry name" value="Periplasmic binding protein-like II"/>
    <property type="match status" value="1"/>
</dbReference>
<evidence type="ECO:0000313" key="4">
    <source>
        <dbReference type="Proteomes" id="UP001265700"/>
    </source>
</evidence>
<dbReference type="InterPro" id="IPR042100">
    <property type="entry name" value="Bug_dom1"/>
</dbReference>
<keyword evidence="4" id="KW-1185">Reference proteome</keyword>
<evidence type="ECO:0000313" key="3">
    <source>
        <dbReference type="EMBL" id="MDR7149135.1"/>
    </source>
</evidence>
<dbReference type="PIRSF" id="PIRSF017082">
    <property type="entry name" value="YflP"/>
    <property type="match status" value="1"/>
</dbReference>
<dbReference type="PANTHER" id="PTHR42928:SF5">
    <property type="entry name" value="BLR1237 PROTEIN"/>
    <property type="match status" value="1"/>
</dbReference>